<dbReference type="SUPFAM" id="SSF56281">
    <property type="entry name" value="Metallo-hydrolase/oxidoreductase"/>
    <property type="match status" value="1"/>
</dbReference>
<evidence type="ECO:0000256" key="3">
    <source>
        <dbReference type="ARBA" id="ARBA00022448"/>
    </source>
</evidence>
<evidence type="ECO:0000313" key="7">
    <source>
        <dbReference type="Proteomes" id="UP001198893"/>
    </source>
</evidence>
<feature type="domain" description="Flavodoxin-like" evidence="5">
    <location>
        <begin position="256"/>
        <end position="399"/>
    </location>
</feature>
<dbReference type="InterPro" id="IPR051285">
    <property type="entry name" value="NADH_oxidoreductase_modular"/>
</dbReference>
<dbReference type="PROSITE" id="PS50902">
    <property type="entry name" value="FLAVODOXIN_LIKE"/>
    <property type="match status" value="1"/>
</dbReference>
<dbReference type="SMART" id="SM00849">
    <property type="entry name" value="Lactamase_B"/>
    <property type="match status" value="1"/>
</dbReference>
<evidence type="ECO:0000256" key="4">
    <source>
        <dbReference type="ARBA" id="ARBA00022982"/>
    </source>
</evidence>
<dbReference type="Pfam" id="PF19583">
    <property type="entry name" value="ODP"/>
    <property type="match status" value="1"/>
</dbReference>
<dbReference type="InterPro" id="IPR026816">
    <property type="entry name" value="Flavodoxin_dom"/>
</dbReference>
<dbReference type="AlphaFoldDB" id="A0AAW4WHB9"/>
<comment type="similarity">
    <text evidence="2">In the N-terminal section; belongs to the zinc metallo-hydrolase group 3 family.</text>
</comment>
<evidence type="ECO:0000256" key="1">
    <source>
        <dbReference type="ARBA" id="ARBA00001962"/>
    </source>
</evidence>
<dbReference type="CDD" id="cd07709">
    <property type="entry name" value="flavodiiron_proteins_MBL-fold"/>
    <property type="match status" value="1"/>
</dbReference>
<dbReference type="EMBL" id="JAJEQW010000011">
    <property type="protein sequence ID" value="MCC2242701.1"/>
    <property type="molecule type" value="Genomic_DNA"/>
</dbReference>
<dbReference type="GO" id="GO:0009055">
    <property type="term" value="F:electron transfer activity"/>
    <property type="evidence" value="ECO:0007669"/>
    <property type="project" value="InterPro"/>
</dbReference>
<dbReference type="Proteomes" id="UP001198893">
    <property type="component" value="Unassembled WGS sequence"/>
</dbReference>
<dbReference type="InterPro" id="IPR029039">
    <property type="entry name" value="Flavoprotein-like_sf"/>
</dbReference>
<sequence length="399" mass="45038">MHCTRKVTEDIIWIGGSDRRLALFENIFPIPRGVSYNSYLLKDEKTVLLDTVDRSITGQFLENLAFALDGRNLDYMIVNHMEPDHCALIEEIVRQYPEVKVVGNAKTFGMIQQFYTFDIAERSVTVKEGETLNTGKHTLHFVMAPMVHWPEVMVTYDETDKVLFSADAFGTFGALNGNIFNDEIDFDRDWLDDARRYYTNIVGKYGGPVQTTLKKAAGLDISIICPLHGPIWRSNLGYILDKYNTWSSYEPEEKAVMIAYASMYGNTENLANILAAKLAEADIHNIAVYDVSNTHVSTLISEAFRCSHIVLAAPTYNGNVYPVMENFLNDMKALAVQKRTVAVLDNGTWAATAGKQMADKITEMKDMKIIEPKVSIKSSLKNEQLEQLDELVAEIKKDF</sequence>
<accession>A0AAW4WHB9</accession>
<dbReference type="PANTHER" id="PTHR32145:SF20">
    <property type="entry name" value="FLAVOPROTEIN"/>
    <property type="match status" value="1"/>
</dbReference>
<keyword evidence="4" id="KW-0249">Electron transport</keyword>
<keyword evidence="3" id="KW-0813">Transport</keyword>
<dbReference type="GO" id="GO:0046872">
    <property type="term" value="F:metal ion binding"/>
    <property type="evidence" value="ECO:0007669"/>
    <property type="project" value="InterPro"/>
</dbReference>
<dbReference type="Gene3D" id="3.60.15.10">
    <property type="entry name" value="Ribonuclease Z/Hydroxyacylglutathione hydrolase-like"/>
    <property type="match status" value="1"/>
</dbReference>
<organism evidence="6 7">
    <name type="scientific">Roseburia amylophila</name>
    <dbReference type="NCBI Taxonomy" id="2981794"/>
    <lineage>
        <taxon>Bacteria</taxon>
        <taxon>Bacillati</taxon>
        <taxon>Bacillota</taxon>
        <taxon>Clostridia</taxon>
        <taxon>Lachnospirales</taxon>
        <taxon>Lachnospiraceae</taxon>
        <taxon>Roseburia</taxon>
    </lineage>
</organism>
<comment type="cofactor">
    <cofactor evidence="1">
        <name>Fe cation</name>
        <dbReference type="ChEBI" id="CHEBI:24875"/>
    </cofactor>
</comment>
<gene>
    <name evidence="6" type="ORF">LKD47_10370</name>
</gene>
<dbReference type="RefSeq" id="WP_227710413.1">
    <property type="nucleotide sequence ID" value="NZ_JAJEQW010000011.1"/>
</dbReference>
<dbReference type="GO" id="GO:0010181">
    <property type="term" value="F:FMN binding"/>
    <property type="evidence" value="ECO:0007669"/>
    <property type="project" value="InterPro"/>
</dbReference>
<name>A0AAW4WHB9_9FIRM</name>
<proteinExistence type="inferred from homology"/>
<comment type="caution">
    <text evidence="6">The sequence shown here is derived from an EMBL/GenBank/DDBJ whole genome shotgun (WGS) entry which is preliminary data.</text>
</comment>
<dbReference type="PIRSF" id="PIRSF005243">
    <property type="entry name" value="ROO"/>
    <property type="match status" value="1"/>
</dbReference>
<dbReference type="InterPro" id="IPR001279">
    <property type="entry name" value="Metallo-B-lactamas"/>
</dbReference>
<dbReference type="Gene3D" id="3.40.50.360">
    <property type="match status" value="1"/>
</dbReference>
<dbReference type="InterPro" id="IPR016440">
    <property type="entry name" value="Rubredoxin-O_OxRdtase"/>
</dbReference>
<dbReference type="InterPro" id="IPR045761">
    <property type="entry name" value="ODP_dom"/>
</dbReference>
<dbReference type="SUPFAM" id="SSF52218">
    <property type="entry name" value="Flavoproteins"/>
    <property type="match status" value="1"/>
</dbReference>
<evidence type="ECO:0000313" key="6">
    <source>
        <dbReference type="EMBL" id="MCC2242701.1"/>
    </source>
</evidence>
<reference evidence="6" key="1">
    <citation type="submission" date="2021-10" db="EMBL/GenBank/DDBJ databases">
        <title>Anaerobic single-cell dispensing facilitates the cultivation of human gut bacteria.</title>
        <authorList>
            <person name="Afrizal A."/>
        </authorList>
    </citation>
    <scope>NUCLEOTIDE SEQUENCE</scope>
    <source>
        <strain evidence="6">CLA-AA-H204</strain>
    </source>
</reference>
<evidence type="ECO:0000259" key="5">
    <source>
        <dbReference type="PROSITE" id="PS50902"/>
    </source>
</evidence>
<dbReference type="InterPro" id="IPR008254">
    <property type="entry name" value="Flavodoxin/NO_synth"/>
</dbReference>
<dbReference type="PANTHER" id="PTHR32145">
    <property type="entry name" value="DIFLAVIN FLAVOPROTEIN A 2-RELATED"/>
    <property type="match status" value="1"/>
</dbReference>
<dbReference type="Pfam" id="PF12724">
    <property type="entry name" value="Flavodoxin_5"/>
    <property type="match status" value="1"/>
</dbReference>
<dbReference type="InterPro" id="IPR036866">
    <property type="entry name" value="RibonucZ/Hydroxyglut_hydro"/>
</dbReference>
<dbReference type="GO" id="GO:0016651">
    <property type="term" value="F:oxidoreductase activity, acting on NAD(P)H"/>
    <property type="evidence" value="ECO:0007669"/>
    <property type="project" value="UniProtKB-ARBA"/>
</dbReference>
<evidence type="ECO:0000256" key="2">
    <source>
        <dbReference type="ARBA" id="ARBA00007121"/>
    </source>
</evidence>
<protein>
    <submittedName>
        <fullName evidence="6">FprA family A-type flavoprotein</fullName>
    </submittedName>
</protein>